<accession>A0A4Q4TJL0</accession>
<evidence type="ECO:0000256" key="1">
    <source>
        <dbReference type="SAM" id="MobiDB-lite"/>
    </source>
</evidence>
<evidence type="ECO:0000313" key="3">
    <source>
        <dbReference type="EMBL" id="RYP07205.1"/>
    </source>
</evidence>
<sequence>MAPKDLLEIDGRTGEGGGQLVRIACALAAVTSQPIRIHHVRGNRPGGRRGGGGGLKSQHVTALRWLAEATDAQVDGLEVGSQTLEFRPSVTPPTAFRGQSRRVTIAAESAAASALLVFQAVFPFLLFAGGPEGEDEIELEIRGGTNVSFSPSYEYLDQVMLPTLEDRFGIAAERRLLSRYWSLGPTSSSSGAIWLKFRPLKPGQTLKPKPKPTDGSHAASREEEEGASFEIRQIDASILVPHAVRAPLERALVRDLGARFPGAEIRFVVDGDSGHEARLYALVVARSAGGLRWGRDWLYDRSAKKKTPDKLAAEISRKVCDDLHAEVAGRKGVVDGFLQDQLVIFQALAEGRTSFPRRHSSRPNEASADGDEIADLERSVGSLELEGLVRRDKAHEPFGDGSLHARTARWVASELLPAVRWFDGGSICDGAGVSF</sequence>
<dbReference type="Gene3D" id="3.65.10.20">
    <property type="entry name" value="RNA 3'-terminal phosphate cyclase domain"/>
    <property type="match status" value="1"/>
</dbReference>
<feature type="domain" description="RNA 3'-terminal phosphate cyclase" evidence="2">
    <location>
        <begin position="14"/>
        <end position="356"/>
    </location>
</feature>
<dbReference type="GO" id="GO:0003963">
    <property type="term" value="F:RNA-3'-phosphate cyclase activity"/>
    <property type="evidence" value="ECO:0007669"/>
    <property type="project" value="TreeGrafter"/>
</dbReference>
<dbReference type="InterPro" id="IPR023797">
    <property type="entry name" value="RNA3'_phos_cyclase_dom"/>
</dbReference>
<proteinExistence type="predicted"/>
<reference evidence="3 4" key="1">
    <citation type="submission" date="2018-06" db="EMBL/GenBank/DDBJ databases">
        <title>Complete Genomes of Monosporascus.</title>
        <authorList>
            <person name="Robinson A.J."/>
            <person name="Natvig D.O."/>
        </authorList>
    </citation>
    <scope>NUCLEOTIDE SEQUENCE [LARGE SCALE GENOMIC DNA]</scope>
    <source>
        <strain evidence="3 4">CBS 110550</strain>
    </source>
</reference>
<dbReference type="AlphaFoldDB" id="A0A4Q4TJL0"/>
<feature type="region of interest" description="Disordered" evidence="1">
    <location>
        <begin position="203"/>
        <end position="227"/>
    </location>
</feature>
<gene>
    <name evidence="3" type="ORF">DL764_002651</name>
</gene>
<dbReference type="InterPro" id="IPR000228">
    <property type="entry name" value="RNA3'_term_phos_cyc"/>
</dbReference>
<dbReference type="InterPro" id="IPR037136">
    <property type="entry name" value="RNA3'_phos_cyclase_dom_sf"/>
</dbReference>
<dbReference type="STRING" id="155417.A0A4Q4TJL0"/>
<organism evidence="3 4">
    <name type="scientific">Monosporascus ibericus</name>
    <dbReference type="NCBI Taxonomy" id="155417"/>
    <lineage>
        <taxon>Eukaryota</taxon>
        <taxon>Fungi</taxon>
        <taxon>Dikarya</taxon>
        <taxon>Ascomycota</taxon>
        <taxon>Pezizomycotina</taxon>
        <taxon>Sordariomycetes</taxon>
        <taxon>Xylariomycetidae</taxon>
        <taxon>Xylariales</taxon>
        <taxon>Xylariales incertae sedis</taxon>
        <taxon>Monosporascus</taxon>
    </lineage>
</organism>
<dbReference type="GO" id="GO:0006396">
    <property type="term" value="P:RNA processing"/>
    <property type="evidence" value="ECO:0007669"/>
    <property type="project" value="InterPro"/>
</dbReference>
<dbReference type="Proteomes" id="UP000293360">
    <property type="component" value="Unassembled WGS sequence"/>
</dbReference>
<evidence type="ECO:0000259" key="2">
    <source>
        <dbReference type="Pfam" id="PF01137"/>
    </source>
</evidence>
<dbReference type="SUPFAM" id="SSF55205">
    <property type="entry name" value="EPT/RTPC-like"/>
    <property type="match status" value="1"/>
</dbReference>
<dbReference type="PANTHER" id="PTHR11096">
    <property type="entry name" value="RNA 3' TERMINAL PHOSPHATE CYCLASE"/>
    <property type="match status" value="1"/>
</dbReference>
<dbReference type="InterPro" id="IPR036553">
    <property type="entry name" value="RPTC_insert"/>
</dbReference>
<dbReference type="PANTHER" id="PTHR11096:SF0">
    <property type="entry name" value="RNA 3'-TERMINAL PHOSPHATE CYCLASE"/>
    <property type="match status" value="1"/>
</dbReference>
<dbReference type="EMBL" id="QJNU01000103">
    <property type="protein sequence ID" value="RYP07205.1"/>
    <property type="molecule type" value="Genomic_DNA"/>
</dbReference>
<dbReference type="GO" id="GO:0005634">
    <property type="term" value="C:nucleus"/>
    <property type="evidence" value="ECO:0007669"/>
    <property type="project" value="TreeGrafter"/>
</dbReference>
<comment type="caution">
    <text evidence="3">The sequence shown here is derived from an EMBL/GenBank/DDBJ whole genome shotgun (WGS) entry which is preliminary data.</text>
</comment>
<dbReference type="Pfam" id="PF01137">
    <property type="entry name" value="RTC"/>
    <property type="match status" value="1"/>
</dbReference>
<evidence type="ECO:0000313" key="4">
    <source>
        <dbReference type="Proteomes" id="UP000293360"/>
    </source>
</evidence>
<name>A0A4Q4TJL0_9PEZI</name>
<keyword evidence="4" id="KW-1185">Reference proteome</keyword>
<protein>
    <recommendedName>
        <fullName evidence="2">RNA 3'-terminal phosphate cyclase domain-containing protein</fullName>
    </recommendedName>
</protein>
<dbReference type="OrthoDB" id="25029at2759"/>
<dbReference type="Gene3D" id="3.30.360.20">
    <property type="entry name" value="RNA 3'-terminal phosphate cyclase, insert domain"/>
    <property type="match status" value="1"/>
</dbReference>
<dbReference type="InterPro" id="IPR013792">
    <property type="entry name" value="RNA3'P_cycl/enolpyr_Trfase_a/b"/>
</dbReference>